<feature type="transmembrane region" description="Helical" evidence="2">
    <location>
        <begin position="149"/>
        <end position="167"/>
    </location>
</feature>
<proteinExistence type="predicted"/>
<evidence type="ECO:0000313" key="4">
    <source>
        <dbReference type="EMBL" id="CAD7704677.1"/>
    </source>
</evidence>
<dbReference type="Gene3D" id="3.40.50.1820">
    <property type="entry name" value="alpha/beta hydrolase"/>
    <property type="match status" value="1"/>
</dbReference>
<dbReference type="InterPro" id="IPR000073">
    <property type="entry name" value="AB_hydrolase_1"/>
</dbReference>
<evidence type="ECO:0000313" key="5">
    <source>
        <dbReference type="Proteomes" id="UP000708148"/>
    </source>
</evidence>
<name>A0A8S1JC24_9CHLO</name>
<dbReference type="Pfam" id="PF00561">
    <property type="entry name" value="Abhydrolase_1"/>
    <property type="match status" value="1"/>
</dbReference>
<feature type="region of interest" description="Disordered" evidence="1">
    <location>
        <begin position="364"/>
        <end position="391"/>
    </location>
</feature>
<protein>
    <recommendedName>
        <fullName evidence="3">AB hydrolase-1 domain-containing protein</fullName>
    </recommendedName>
</protein>
<sequence length="577" mass="62962">MRCAGRRLPGVVTAPLRGAFTKAKLPACAGPLNRKRRKIMTSGCSRRGISRTLSTTFPLKKPKVPQELWGAWNAVKGALTWRSGQSHGVVAEASSAVAAPSQPLFDPSGIAARLDYQPELKWWQLSLILASSAAICTTAYIMAMPRKFSLSYAVGTGILFAALIFVLRKLAIEQQYTAQQQSEEELADSEGLFGNFEGLRVHYKCKIGSNSPTLGMHLYHGFGANLYSWGPVHARLAQSLNACVTAHDTPGFGLTSRPAKLSAYSLATSGRLGCLVLEKEVSSAQGGLEAGTHASESSDTSARAGLAMDAPTMPEPPTLQRILVGHSMGSLSVALDVVDNPHQVKALVFSAPAILALSSFRSRSDTNDKEPLLQTSQSGLQSANDTSNRQPRQALTGRIAAVLAVLWGTVWRQLVWLFLWVSQPVSVFSLRSLVRSRAFWKRGLANAYFQPGYEERLINSYRLPSLVRGWEWGLVRFTRSRLERGKQSFAQRVSEAWTGQKELSTVQRIANVVEKHNIPVLIVHGVNDKIIPVNNSRRLATLIPGAKLVEYADCGHVPHEEYPERFVDDVKAVVAGS</sequence>
<comment type="caution">
    <text evidence="4">The sequence shown here is derived from an EMBL/GenBank/DDBJ whole genome shotgun (WGS) entry which is preliminary data.</text>
</comment>
<keyword evidence="2" id="KW-0472">Membrane</keyword>
<keyword evidence="5" id="KW-1185">Reference proteome</keyword>
<dbReference type="PANTHER" id="PTHR43689:SF1">
    <property type="entry name" value="ALPHA_BETA-HYDROLASES SUPERFAMILY PROTEIN"/>
    <property type="match status" value="1"/>
</dbReference>
<dbReference type="SUPFAM" id="SSF53474">
    <property type="entry name" value="alpha/beta-Hydrolases"/>
    <property type="match status" value="1"/>
</dbReference>
<feature type="domain" description="AB hydrolase-1" evidence="3">
    <location>
        <begin position="219"/>
        <end position="561"/>
    </location>
</feature>
<dbReference type="OrthoDB" id="19657at2759"/>
<feature type="transmembrane region" description="Helical" evidence="2">
    <location>
        <begin position="399"/>
        <end position="421"/>
    </location>
</feature>
<feature type="transmembrane region" description="Helical" evidence="2">
    <location>
        <begin position="122"/>
        <end position="143"/>
    </location>
</feature>
<organism evidence="4 5">
    <name type="scientific">Ostreobium quekettii</name>
    <dbReference type="NCBI Taxonomy" id="121088"/>
    <lineage>
        <taxon>Eukaryota</taxon>
        <taxon>Viridiplantae</taxon>
        <taxon>Chlorophyta</taxon>
        <taxon>core chlorophytes</taxon>
        <taxon>Ulvophyceae</taxon>
        <taxon>TCBD clade</taxon>
        <taxon>Bryopsidales</taxon>
        <taxon>Ostreobineae</taxon>
        <taxon>Ostreobiaceae</taxon>
        <taxon>Ostreobium</taxon>
    </lineage>
</organism>
<gene>
    <name evidence="4" type="ORF">OSTQU699_LOCUS10032</name>
</gene>
<evidence type="ECO:0000256" key="2">
    <source>
        <dbReference type="SAM" id="Phobius"/>
    </source>
</evidence>
<evidence type="ECO:0000259" key="3">
    <source>
        <dbReference type="Pfam" id="PF00561"/>
    </source>
</evidence>
<dbReference type="EMBL" id="CAJHUC010002942">
    <property type="protein sequence ID" value="CAD7704677.1"/>
    <property type="molecule type" value="Genomic_DNA"/>
</dbReference>
<reference evidence="4" key="1">
    <citation type="submission" date="2020-12" db="EMBL/GenBank/DDBJ databases">
        <authorList>
            <person name="Iha C."/>
        </authorList>
    </citation>
    <scope>NUCLEOTIDE SEQUENCE</scope>
</reference>
<feature type="compositionally biased region" description="Polar residues" evidence="1">
    <location>
        <begin position="373"/>
        <end position="391"/>
    </location>
</feature>
<dbReference type="PANTHER" id="PTHR43689">
    <property type="entry name" value="HYDROLASE"/>
    <property type="match status" value="1"/>
</dbReference>
<dbReference type="Proteomes" id="UP000708148">
    <property type="component" value="Unassembled WGS sequence"/>
</dbReference>
<keyword evidence="2" id="KW-0812">Transmembrane</keyword>
<evidence type="ECO:0000256" key="1">
    <source>
        <dbReference type="SAM" id="MobiDB-lite"/>
    </source>
</evidence>
<accession>A0A8S1JC24</accession>
<dbReference type="InterPro" id="IPR029058">
    <property type="entry name" value="AB_hydrolase_fold"/>
</dbReference>
<keyword evidence="2" id="KW-1133">Transmembrane helix</keyword>
<dbReference type="AlphaFoldDB" id="A0A8S1JC24"/>